<dbReference type="EMBL" id="JAVIZQ010000001">
    <property type="protein sequence ID" value="MDR6143287.1"/>
    <property type="molecule type" value="Genomic_DNA"/>
</dbReference>
<evidence type="ECO:0000256" key="1">
    <source>
        <dbReference type="ARBA" id="ARBA00007039"/>
    </source>
</evidence>
<dbReference type="GO" id="GO:0006508">
    <property type="term" value="P:proteolysis"/>
    <property type="evidence" value="ECO:0007669"/>
    <property type="project" value="UniProtKB-KW"/>
</dbReference>
<keyword evidence="8" id="KW-1185">Reference proteome</keyword>
<keyword evidence="4 7" id="KW-0378">Hydrolase</keyword>
<dbReference type="SUPFAM" id="SSF52096">
    <property type="entry name" value="ClpP/crotonase"/>
    <property type="match status" value="1"/>
</dbReference>
<proteinExistence type="inferred from homology"/>
<gene>
    <name evidence="7" type="ORF">QE375_002841</name>
</gene>
<reference evidence="7 8" key="1">
    <citation type="submission" date="2023-08" db="EMBL/GenBank/DDBJ databases">
        <title>Functional and genomic diversity of the sorghum phyllosphere microbiome.</title>
        <authorList>
            <person name="Shade A."/>
        </authorList>
    </citation>
    <scope>NUCLEOTIDE SEQUENCE [LARGE SCALE GENOMIC DNA]</scope>
    <source>
        <strain evidence="7 8">SORGH_AS_0445</strain>
    </source>
</reference>
<dbReference type="Pfam" id="PF00574">
    <property type="entry name" value="CLP_protease"/>
    <property type="match status" value="1"/>
</dbReference>
<dbReference type="PANTHER" id="PTHR10381">
    <property type="entry name" value="ATP-DEPENDENT CLP PROTEASE PROTEOLYTIC SUBUNIT"/>
    <property type="match status" value="1"/>
</dbReference>
<dbReference type="GO" id="GO:0004252">
    <property type="term" value="F:serine-type endopeptidase activity"/>
    <property type="evidence" value="ECO:0007669"/>
    <property type="project" value="UniProtKB-EC"/>
</dbReference>
<name>A0ABU1HTC7_9MICO</name>
<evidence type="ECO:0000313" key="7">
    <source>
        <dbReference type="EMBL" id="MDR6143287.1"/>
    </source>
</evidence>
<dbReference type="CDD" id="cd07017">
    <property type="entry name" value="S14_ClpP_2"/>
    <property type="match status" value="1"/>
</dbReference>
<dbReference type="InterPro" id="IPR029045">
    <property type="entry name" value="ClpP/crotonase-like_dom_sf"/>
</dbReference>
<evidence type="ECO:0000256" key="5">
    <source>
        <dbReference type="ARBA" id="ARBA00022825"/>
    </source>
</evidence>
<evidence type="ECO:0000256" key="3">
    <source>
        <dbReference type="ARBA" id="ARBA00022670"/>
    </source>
</evidence>
<keyword evidence="2" id="KW-0963">Cytoplasm</keyword>
<dbReference type="PRINTS" id="PR00127">
    <property type="entry name" value="CLPPROTEASEP"/>
</dbReference>
<protein>
    <recommendedName>
        <fullName evidence="6">ATP-dependent Clp protease proteolytic subunit</fullName>
    </recommendedName>
</protein>
<comment type="similarity">
    <text evidence="1 6">Belongs to the peptidase S14 family.</text>
</comment>
<evidence type="ECO:0000313" key="8">
    <source>
        <dbReference type="Proteomes" id="UP001249291"/>
    </source>
</evidence>
<evidence type="ECO:0000256" key="2">
    <source>
        <dbReference type="ARBA" id="ARBA00022490"/>
    </source>
</evidence>
<dbReference type="PANTHER" id="PTHR10381:SF70">
    <property type="entry name" value="ATP-DEPENDENT CLP PROTEASE PROTEOLYTIC SUBUNIT"/>
    <property type="match status" value="1"/>
</dbReference>
<accession>A0ABU1HTC7</accession>
<evidence type="ECO:0000256" key="4">
    <source>
        <dbReference type="ARBA" id="ARBA00022801"/>
    </source>
</evidence>
<keyword evidence="3 7" id="KW-0645">Protease</keyword>
<comment type="caution">
    <text evidence="7">The sequence shown here is derived from an EMBL/GenBank/DDBJ whole genome shotgun (WGS) entry which is preliminary data.</text>
</comment>
<evidence type="ECO:0000256" key="6">
    <source>
        <dbReference type="RuleBase" id="RU003567"/>
    </source>
</evidence>
<dbReference type="InterPro" id="IPR023562">
    <property type="entry name" value="ClpP/TepA"/>
</dbReference>
<dbReference type="Gene3D" id="3.90.226.10">
    <property type="entry name" value="2-enoyl-CoA Hydratase, Chain A, domain 1"/>
    <property type="match status" value="1"/>
</dbReference>
<organism evidence="7 8">
    <name type="scientific">Microbacterium foliorum</name>
    <dbReference type="NCBI Taxonomy" id="104336"/>
    <lineage>
        <taxon>Bacteria</taxon>
        <taxon>Bacillati</taxon>
        <taxon>Actinomycetota</taxon>
        <taxon>Actinomycetes</taxon>
        <taxon>Micrococcales</taxon>
        <taxon>Microbacteriaceae</taxon>
        <taxon>Microbacterium</taxon>
    </lineage>
</organism>
<sequence length="253" mass="27075">MSRWCYACTSVHVDGRSASVAQSRVALPPADLPRADSVPNGLDTADAEAMSEETPIPHFGPEARRALFHERVLVLDGALDDDNGTLLMTQLLTLSAEDPTTDIALWIHSPGGSVPSMLAIRDLMTLVPNDVSTLALGLACSAGQFLLSAGAKGKRRALPHARILMHQGSAGIGGSAGELETQADDLRHMRDTVLGLIAVDTGQPVDRIFEDSLHDRWYTAEQAKDYGFIDEILDSLADLMPRRRARVGLGASA</sequence>
<keyword evidence="5" id="KW-0720">Serine protease</keyword>
<dbReference type="InterPro" id="IPR001907">
    <property type="entry name" value="ClpP"/>
</dbReference>
<dbReference type="Proteomes" id="UP001249291">
    <property type="component" value="Unassembled WGS sequence"/>
</dbReference>